<sequence>MFWEFILNLGLLWSLVTVPVISSYAAINIANDGVDYHQYLSTEQYLPTKVINDSLGVKLSAETALAFDWETKAILWQQNNERQRPIASLTKLMTVLVWLDNNPGWQTPVTISKDDYREGGTFYLFTGEVVTAQDLFYSTLIASDNNATIALVRSSGLSESDFVIKMNAKAKELRMFQTYFIEPTGLDNRNVSTANDLLRLITIAFENDKIKDAISRKDYSYNIRNTGRRNYFVSTDALLGSYLEVLGGKTGYSDEAGGCLAIEVQGPEQQKVGVIILGSADHYTRFDDAKAVSQWVFDNFIWNND</sequence>
<evidence type="ECO:0000256" key="1">
    <source>
        <dbReference type="ARBA" id="ARBA00007164"/>
    </source>
</evidence>
<keyword evidence="2" id="KW-0732">Signal</keyword>
<dbReference type="SUPFAM" id="SSF56601">
    <property type="entry name" value="beta-lactamase/transpeptidase-like"/>
    <property type="match status" value="1"/>
</dbReference>
<keyword evidence="3" id="KW-0378">Hydrolase</keyword>
<evidence type="ECO:0000256" key="7">
    <source>
        <dbReference type="PIRSR" id="PIRSR618044-1"/>
    </source>
</evidence>
<dbReference type="PANTHER" id="PTHR21581">
    <property type="entry name" value="D-ALANYL-D-ALANINE CARBOXYPEPTIDASE"/>
    <property type="match status" value="1"/>
</dbReference>
<reference evidence="12" key="1">
    <citation type="submission" date="2017-09" db="EMBL/GenBank/DDBJ databases">
        <title>Depth-based differentiation of microbial function through sediment-hosted aquifers and enrichment of novel symbionts in the deep terrestrial subsurface.</title>
        <authorList>
            <person name="Probst A.J."/>
            <person name="Ladd B."/>
            <person name="Jarett J.K."/>
            <person name="Geller-Mcgrath D.E."/>
            <person name="Sieber C.M.K."/>
            <person name="Emerson J.B."/>
            <person name="Anantharaman K."/>
            <person name="Thomas B.C."/>
            <person name="Malmstrom R."/>
            <person name="Stieglmeier M."/>
            <person name="Klingl A."/>
            <person name="Woyke T."/>
            <person name="Ryan C.M."/>
            <person name="Banfield J.F."/>
        </authorList>
    </citation>
    <scope>NUCLEOTIDE SEQUENCE [LARGE SCALE GENOMIC DNA]</scope>
</reference>
<comment type="caution">
    <text evidence="11">The sequence shown here is derived from an EMBL/GenBank/DDBJ whole genome shotgun (WGS) entry which is preliminary data.</text>
</comment>
<dbReference type="InterPro" id="IPR012338">
    <property type="entry name" value="Beta-lactam/transpept-like"/>
</dbReference>
<dbReference type="EMBL" id="PFMC01000085">
    <property type="protein sequence ID" value="PIY93760.1"/>
    <property type="molecule type" value="Genomic_DNA"/>
</dbReference>
<protein>
    <recommendedName>
        <fullName evidence="10">Peptidase S11 D-alanyl-D-alanine carboxypeptidase A N-terminal domain-containing protein</fullName>
    </recommendedName>
</protein>
<evidence type="ECO:0000256" key="6">
    <source>
        <dbReference type="ARBA" id="ARBA00023316"/>
    </source>
</evidence>
<organism evidence="11 12">
    <name type="scientific">Candidatus Komeilibacteria bacterium CG_4_10_14_0_8_um_filter_37_78</name>
    <dbReference type="NCBI Taxonomy" id="1974471"/>
    <lineage>
        <taxon>Bacteria</taxon>
        <taxon>Candidatus Komeiliibacteriota</taxon>
    </lineage>
</organism>
<evidence type="ECO:0000256" key="8">
    <source>
        <dbReference type="PIRSR" id="PIRSR618044-2"/>
    </source>
</evidence>
<evidence type="ECO:0000256" key="9">
    <source>
        <dbReference type="RuleBase" id="RU004016"/>
    </source>
</evidence>
<feature type="domain" description="Peptidase S11 D-alanyl-D-alanine carboxypeptidase A N-terminal" evidence="10">
    <location>
        <begin position="58"/>
        <end position="265"/>
    </location>
</feature>
<proteinExistence type="inferred from homology"/>
<dbReference type="PANTHER" id="PTHR21581:SF6">
    <property type="entry name" value="TRAFFICKING PROTEIN PARTICLE COMPLEX SUBUNIT 12"/>
    <property type="match status" value="1"/>
</dbReference>
<keyword evidence="5" id="KW-0573">Peptidoglycan synthesis</keyword>
<dbReference type="Proteomes" id="UP000228689">
    <property type="component" value="Unassembled WGS sequence"/>
</dbReference>
<evidence type="ECO:0000256" key="4">
    <source>
        <dbReference type="ARBA" id="ARBA00022960"/>
    </source>
</evidence>
<feature type="active site" description="Acyl-ester intermediate" evidence="7">
    <location>
        <position position="88"/>
    </location>
</feature>
<keyword evidence="4" id="KW-0133">Cell shape</keyword>
<dbReference type="GO" id="GO:0009252">
    <property type="term" value="P:peptidoglycan biosynthetic process"/>
    <property type="evidence" value="ECO:0007669"/>
    <property type="project" value="UniProtKB-KW"/>
</dbReference>
<dbReference type="InterPro" id="IPR001967">
    <property type="entry name" value="Peptidase_S11_N"/>
</dbReference>
<evidence type="ECO:0000256" key="2">
    <source>
        <dbReference type="ARBA" id="ARBA00022729"/>
    </source>
</evidence>
<accession>A0A2M7RAJ2</accession>
<dbReference type="Gene3D" id="3.40.710.10">
    <property type="entry name" value="DD-peptidase/beta-lactamase superfamily"/>
    <property type="match status" value="1"/>
</dbReference>
<dbReference type="GO" id="GO:0009002">
    <property type="term" value="F:serine-type D-Ala-D-Ala carboxypeptidase activity"/>
    <property type="evidence" value="ECO:0007669"/>
    <property type="project" value="InterPro"/>
</dbReference>
<dbReference type="Pfam" id="PF00768">
    <property type="entry name" value="Peptidase_S11"/>
    <property type="match status" value="1"/>
</dbReference>
<evidence type="ECO:0000256" key="3">
    <source>
        <dbReference type="ARBA" id="ARBA00022801"/>
    </source>
</evidence>
<feature type="active site" description="Proton acceptor" evidence="7">
    <location>
        <position position="91"/>
    </location>
</feature>
<evidence type="ECO:0000259" key="10">
    <source>
        <dbReference type="Pfam" id="PF00768"/>
    </source>
</evidence>
<name>A0A2M7RAJ2_9BACT</name>
<dbReference type="GO" id="GO:0071555">
    <property type="term" value="P:cell wall organization"/>
    <property type="evidence" value="ECO:0007669"/>
    <property type="project" value="UniProtKB-KW"/>
</dbReference>
<dbReference type="PRINTS" id="PR00725">
    <property type="entry name" value="DADACBPTASE1"/>
</dbReference>
<evidence type="ECO:0000256" key="5">
    <source>
        <dbReference type="ARBA" id="ARBA00022984"/>
    </source>
</evidence>
<dbReference type="GO" id="GO:0008360">
    <property type="term" value="P:regulation of cell shape"/>
    <property type="evidence" value="ECO:0007669"/>
    <property type="project" value="UniProtKB-KW"/>
</dbReference>
<keyword evidence="6" id="KW-0961">Cell wall biogenesis/degradation</keyword>
<dbReference type="InterPro" id="IPR018044">
    <property type="entry name" value="Peptidase_S11"/>
</dbReference>
<feature type="binding site" evidence="8">
    <location>
        <position position="249"/>
    </location>
    <ligand>
        <name>substrate</name>
    </ligand>
</feature>
<dbReference type="AlphaFoldDB" id="A0A2M7RAJ2"/>
<dbReference type="GO" id="GO:0006508">
    <property type="term" value="P:proteolysis"/>
    <property type="evidence" value="ECO:0007669"/>
    <property type="project" value="InterPro"/>
</dbReference>
<evidence type="ECO:0000313" key="11">
    <source>
        <dbReference type="EMBL" id="PIY93760.1"/>
    </source>
</evidence>
<gene>
    <name evidence="11" type="ORF">COY67_03710</name>
</gene>
<feature type="active site" evidence="7">
    <location>
        <position position="143"/>
    </location>
</feature>
<comment type="similarity">
    <text evidence="1 9">Belongs to the peptidase S11 family.</text>
</comment>
<evidence type="ECO:0000313" key="12">
    <source>
        <dbReference type="Proteomes" id="UP000228689"/>
    </source>
</evidence>